<evidence type="ECO:0000256" key="1">
    <source>
        <dbReference type="PROSITE-ProRule" id="PRU00047"/>
    </source>
</evidence>
<feature type="region of interest" description="Disordered" evidence="3">
    <location>
        <begin position="1"/>
        <end position="29"/>
    </location>
</feature>
<evidence type="ECO:0000259" key="4">
    <source>
        <dbReference type="PROSITE" id="PS50158"/>
    </source>
</evidence>
<dbReference type="OrthoDB" id="2007203at2759"/>
<dbReference type="Gene3D" id="4.10.60.10">
    <property type="entry name" value="Zinc finger, CCHC-type"/>
    <property type="match status" value="1"/>
</dbReference>
<dbReference type="Pfam" id="PF00098">
    <property type="entry name" value="zf-CCHC"/>
    <property type="match status" value="1"/>
</dbReference>
<dbReference type="GO" id="GO:0008270">
    <property type="term" value="F:zinc ion binding"/>
    <property type="evidence" value="ECO:0007669"/>
    <property type="project" value="UniProtKB-KW"/>
</dbReference>
<evidence type="ECO:0000256" key="3">
    <source>
        <dbReference type="SAM" id="MobiDB-lite"/>
    </source>
</evidence>
<feature type="coiled-coil region" evidence="2">
    <location>
        <begin position="169"/>
        <end position="203"/>
    </location>
</feature>
<keyword evidence="2" id="KW-0175">Coiled coil</keyword>
<dbReference type="EMBL" id="BDDD01002870">
    <property type="protein sequence ID" value="GAV83396.1"/>
    <property type="molecule type" value="Genomic_DNA"/>
</dbReference>
<keyword evidence="6" id="KW-1185">Reference proteome</keyword>
<organism evidence="5 6">
    <name type="scientific">Cephalotus follicularis</name>
    <name type="common">Albany pitcher plant</name>
    <dbReference type="NCBI Taxonomy" id="3775"/>
    <lineage>
        <taxon>Eukaryota</taxon>
        <taxon>Viridiplantae</taxon>
        <taxon>Streptophyta</taxon>
        <taxon>Embryophyta</taxon>
        <taxon>Tracheophyta</taxon>
        <taxon>Spermatophyta</taxon>
        <taxon>Magnoliopsida</taxon>
        <taxon>eudicotyledons</taxon>
        <taxon>Gunneridae</taxon>
        <taxon>Pentapetalae</taxon>
        <taxon>rosids</taxon>
        <taxon>fabids</taxon>
        <taxon>Oxalidales</taxon>
        <taxon>Cephalotaceae</taxon>
        <taxon>Cephalotus</taxon>
    </lineage>
</organism>
<name>A0A1Q3CT19_CEPFO</name>
<protein>
    <submittedName>
        <fullName evidence="5">Zf-CCHC domain-containing protein</fullName>
    </submittedName>
</protein>
<reference evidence="6" key="1">
    <citation type="submission" date="2016-04" db="EMBL/GenBank/DDBJ databases">
        <title>Cephalotus genome sequencing.</title>
        <authorList>
            <person name="Fukushima K."/>
            <person name="Hasebe M."/>
            <person name="Fang X."/>
        </authorList>
    </citation>
    <scope>NUCLEOTIDE SEQUENCE [LARGE SCALE GENOMIC DNA]</scope>
    <source>
        <strain evidence="6">cv. St1</strain>
    </source>
</reference>
<evidence type="ECO:0000313" key="5">
    <source>
        <dbReference type="EMBL" id="GAV83396.1"/>
    </source>
</evidence>
<dbReference type="GO" id="GO:0003676">
    <property type="term" value="F:nucleic acid binding"/>
    <property type="evidence" value="ECO:0007669"/>
    <property type="project" value="InterPro"/>
</dbReference>
<keyword evidence="1" id="KW-0863">Zinc-finger</keyword>
<keyword evidence="1" id="KW-0862">Zinc</keyword>
<sequence length="342" mass="39428">MKNHENVEVKKKKSIAFKASKEDSESDEDGDVTLITSQFKKFLKSQKGKKALKKFPHNVESSKKEEPNCYECKKPGHFKNECPNLKKKEKFIKEHSKKKKAMVATWDDSDLSSSEQSGSDEEVVNFALMAMEEDTSEDESENEVNFTFDELQNAYEKLYVEYENVCLKNKTIKKNAMSMSKEIDKLKSENSNYLNKIESLKGKNRFYMNEIEILNVSSKLSIDSLEENEKLKIEIDALKKSFSKFSNSSDKLDNLLGLQRCVFDKAGLGFEEMKNVKHFKNFFVKKNEPKIVCNYCGRLGHITTSCTFRNNLCFGKTRKIWVPKGTLVTNLKGPKFKWVPKA</sequence>
<dbReference type="InterPro" id="IPR036875">
    <property type="entry name" value="Znf_CCHC_sf"/>
</dbReference>
<keyword evidence="1" id="KW-0479">Metal-binding</keyword>
<dbReference type="Proteomes" id="UP000187406">
    <property type="component" value="Unassembled WGS sequence"/>
</dbReference>
<evidence type="ECO:0000256" key="2">
    <source>
        <dbReference type="SAM" id="Coils"/>
    </source>
</evidence>
<accession>A0A1Q3CT19</accession>
<dbReference type="SUPFAM" id="SSF57756">
    <property type="entry name" value="Retrovirus zinc finger-like domains"/>
    <property type="match status" value="1"/>
</dbReference>
<comment type="caution">
    <text evidence="5">The sequence shown here is derived from an EMBL/GenBank/DDBJ whole genome shotgun (WGS) entry which is preliminary data.</text>
</comment>
<evidence type="ECO:0000313" key="6">
    <source>
        <dbReference type="Proteomes" id="UP000187406"/>
    </source>
</evidence>
<dbReference type="PROSITE" id="PS50158">
    <property type="entry name" value="ZF_CCHC"/>
    <property type="match status" value="1"/>
</dbReference>
<feature type="domain" description="CCHC-type" evidence="4">
    <location>
        <begin position="69"/>
        <end position="84"/>
    </location>
</feature>
<gene>
    <name evidence="5" type="ORF">CFOL_v3_26843</name>
</gene>
<proteinExistence type="predicted"/>
<dbReference type="InterPro" id="IPR001878">
    <property type="entry name" value="Znf_CCHC"/>
</dbReference>
<dbReference type="AlphaFoldDB" id="A0A1Q3CT19"/>
<dbReference type="InParanoid" id="A0A1Q3CT19"/>
<dbReference type="SMART" id="SM00343">
    <property type="entry name" value="ZnF_C2HC"/>
    <property type="match status" value="2"/>
</dbReference>